<evidence type="ECO:0000313" key="3">
    <source>
        <dbReference type="Proteomes" id="UP000177306"/>
    </source>
</evidence>
<evidence type="ECO:0000256" key="1">
    <source>
        <dbReference type="SAM" id="Coils"/>
    </source>
</evidence>
<protein>
    <submittedName>
        <fullName evidence="2">Uncharacterized protein</fullName>
    </submittedName>
</protein>
<name>A0A1F6EGS2_9BACT</name>
<dbReference type="AlphaFoldDB" id="A0A1F6EGS2"/>
<reference evidence="2 3" key="1">
    <citation type="journal article" date="2016" name="Nat. Commun.">
        <title>Thousands of microbial genomes shed light on interconnected biogeochemical processes in an aquifer system.</title>
        <authorList>
            <person name="Anantharaman K."/>
            <person name="Brown C.T."/>
            <person name="Hug L.A."/>
            <person name="Sharon I."/>
            <person name="Castelle C.J."/>
            <person name="Probst A.J."/>
            <person name="Thomas B.C."/>
            <person name="Singh A."/>
            <person name="Wilkins M.J."/>
            <person name="Karaoz U."/>
            <person name="Brodie E.L."/>
            <person name="Williams K.H."/>
            <person name="Hubbard S.S."/>
            <person name="Banfield J.F."/>
        </authorList>
    </citation>
    <scope>NUCLEOTIDE SEQUENCE [LARGE SCALE GENOMIC DNA]</scope>
</reference>
<dbReference type="Proteomes" id="UP000177306">
    <property type="component" value="Unassembled WGS sequence"/>
</dbReference>
<keyword evidence="1" id="KW-0175">Coiled coil</keyword>
<accession>A0A1F6EGS2</accession>
<proteinExistence type="predicted"/>
<evidence type="ECO:0000313" key="2">
    <source>
        <dbReference type="EMBL" id="OGG72843.1"/>
    </source>
</evidence>
<dbReference type="EMBL" id="MFLY01000029">
    <property type="protein sequence ID" value="OGG72843.1"/>
    <property type="molecule type" value="Genomic_DNA"/>
</dbReference>
<gene>
    <name evidence="2" type="ORF">A3A38_02645</name>
</gene>
<feature type="coiled-coil region" evidence="1">
    <location>
        <begin position="92"/>
        <end position="126"/>
    </location>
</feature>
<organism evidence="2 3">
    <name type="scientific">Candidatus Kaiserbacteria bacterium RIFCSPLOWO2_01_FULL_53_17</name>
    <dbReference type="NCBI Taxonomy" id="1798511"/>
    <lineage>
        <taxon>Bacteria</taxon>
        <taxon>Candidatus Kaiseribacteriota</taxon>
    </lineage>
</organism>
<comment type="caution">
    <text evidence="2">The sequence shown here is derived from an EMBL/GenBank/DDBJ whole genome shotgun (WGS) entry which is preliminary data.</text>
</comment>
<sequence>MNQKILLGSLFVFSLLIIPSVTFAAWYNPFTWFTPVAPQSEIVLEEQTIPTTTPIATAASDPVIQYVEKPVIKEVVKTVTQTVEDPIVRQQLQDALAKNTQLTNQIQEYQNLVKQYESANQQLNSKYADAVGVAAQCVAALKTQSTYTPPPTIRCTSNTSTMDGTTFTICN</sequence>